<evidence type="ECO:0000313" key="2">
    <source>
        <dbReference type="EMBL" id="MFC6770080.1"/>
    </source>
</evidence>
<sequence>MEDRIDELEHEVADLRTVIDEPEEEADENPQEDDFAALDRWLQENGPQSDDAQEILLTAAQILNSEGPLKTSELKDRLAERYLEESTYASVDTLWASTVERLYEVTPGFEKPGYGTYDFDTTQIKKQIN</sequence>
<dbReference type="Proteomes" id="UP001596274">
    <property type="component" value="Unassembled WGS sequence"/>
</dbReference>
<evidence type="ECO:0000256" key="1">
    <source>
        <dbReference type="SAM" id="MobiDB-lite"/>
    </source>
</evidence>
<feature type="region of interest" description="Disordered" evidence="1">
    <location>
        <begin position="1"/>
        <end position="32"/>
    </location>
</feature>
<organism evidence="2 3">
    <name type="scientific">Halorubrum pallidum</name>
    <dbReference type="NCBI Taxonomy" id="1526114"/>
    <lineage>
        <taxon>Archaea</taxon>
        <taxon>Methanobacteriati</taxon>
        <taxon>Methanobacteriota</taxon>
        <taxon>Stenosarchaea group</taxon>
        <taxon>Halobacteria</taxon>
        <taxon>Halobacteriales</taxon>
        <taxon>Haloferacaceae</taxon>
        <taxon>Halorubrum</taxon>
    </lineage>
</organism>
<feature type="compositionally biased region" description="Basic and acidic residues" evidence="1">
    <location>
        <begin position="10"/>
        <end position="19"/>
    </location>
</feature>
<name>A0ABD5T3Z5_9EURY</name>
<evidence type="ECO:0000313" key="3">
    <source>
        <dbReference type="Proteomes" id="UP001596274"/>
    </source>
</evidence>
<gene>
    <name evidence="2" type="ORF">ACFQDD_00830</name>
</gene>
<reference evidence="2 3" key="1">
    <citation type="journal article" date="2019" name="Int. J. Syst. Evol. Microbiol.">
        <title>The Global Catalogue of Microorganisms (GCM) 10K type strain sequencing project: providing services to taxonomists for standard genome sequencing and annotation.</title>
        <authorList>
            <consortium name="The Broad Institute Genomics Platform"/>
            <consortium name="The Broad Institute Genome Sequencing Center for Infectious Disease"/>
            <person name="Wu L."/>
            <person name="Ma J."/>
        </authorList>
    </citation>
    <scope>NUCLEOTIDE SEQUENCE [LARGE SCALE GENOMIC DNA]</scope>
    <source>
        <strain evidence="2 3">PJ61</strain>
    </source>
</reference>
<proteinExistence type="predicted"/>
<dbReference type="AlphaFoldDB" id="A0ABD5T3Z5"/>
<protein>
    <submittedName>
        <fullName evidence="2">Uncharacterized protein</fullName>
    </submittedName>
</protein>
<dbReference type="EMBL" id="JBHSWT010000012">
    <property type="protein sequence ID" value="MFC6770080.1"/>
    <property type="molecule type" value="Genomic_DNA"/>
</dbReference>
<comment type="caution">
    <text evidence="2">The sequence shown here is derived from an EMBL/GenBank/DDBJ whole genome shotgun (WGS) entry which is preliminary data.</text>
</comment>
<accession>A0ABD5T3Z5</accession>
<feature type="compositionally biased region" description="Acidic residues" evidence="1">
    <location>
        <begin position="20"/>
        <end position="32"/>
    </location>
</feature>
<keyword evidence="3" id="KW-1185">Reference proteome</keyword>